<comment type="similarity">
    <text evidence="3">Belongs to the RLP family.</text>
</comment>
<dbReference type="InterPro" id="IPR011009">
    <property type="entry name" value="Kinase-like_dom_sf"/>
</dbReference>
<keyword evidence="10 13" id="KW-1133">Transmembrane helix</keyword>
<dbReference type="GO" id="GO:0005886">
    <property type="term" value="C:plasma membrane"/>
    <property type="evidence" value="ECO:0007669"/>
    <property type="project" value="UniProtKB-SubCell"/>
</dbReference>
<keyword evidence="6" id="KW-1070">Brassinosteroid signaling pathway</keyword>
<keyword evidence="8" id="KW-0732">Signal</keyword>
<dbReference type="AlphaFoldDB" id="A0A811RA39"/>
<evidence type="ECO:0000256" key="3">
    <source>
        <dbReference type="ARBA" id="ARBA00009592"/>
    </source>
</evidence>
<dbReference type="SUPFAM" id="SSF56112">
    <property type="entry name" value="Protein kinase-like (PK-like)"/>
    <property type="match status" value="2"/>
</dbReference>
<evidence type="ECO:0000256" key="5">
    <source>
        <dbReference type="ARBA" id="ARBA00022614"/>
    </source>
</evidence>
<dbReference type="SUPFAM" id="SSF52058">
    <property type="entry name" value="L domain-like"/>
    <property type="match status" value="1"/>
</dbReference>
<evidence type="ECO:0000256" key="13">
    <source>
        <dbReference type="SAM" id="Phobius"/>
    </source>
</evidence>
<keyword evidence="5" id="KW-0433">Leucine-rich repeat</keyword>
<dbReference type="GO" id="GO:0009742">
    <property type="term" value="P:brassinosteroid mediated signaling pathway"/>
    <property type="evidence" value="ECO:0007669"/>
    <property type="project" value="UniProtKB-KW"/>
</dbReference>
<evidence type="ECO:0000256" key="6">
    <source>
        <dbReference type="ARBA" id="ARBA00022626"/>
    </source>
</evidence>
<dbReference type="PANTHER" id="PTHR27008">
    <property type="entry name" value="OS04G0122200 PROTEIN"/>
    <property type="match status" value="1"/>
</dbReference>
<keyword evidence="9" id="KW-0677">Repeat</keyword>
<dbReference type="PANTHER" id="PTHR27008:SF566">
    <property type="entry name" value="OS06G0583600 PROTEIN"/>
    <property type="match status" value="1"/>
</dbReference>
<evidence type="ECO:0000256" key="12">
    <source>
        <dbReference type="ARBA" id="ARBA00023180"/>
    </source>
</evidence>
<dbReference type="OrthoDB" id="676979at2759"/>
<dbReference type="FunFam" id="3.80.10.10:FF:000111">
    <property type="entry name" value="LRR receptor-like serine/threonine-protein kinase ERECTA"/>
    <property type="match status" value="1"/>
</dbReference>
<dbReference type="EMBL" id="CAJGYO010000014">
    <property type="protein sequence ID" value="CAD6266834.1"/>
    <property type="molecule type" value="Genomic_DNA"/>
</dbReference>
<dbReference type="Proteomes" id="UP000604825">
    <property type="component" value="Unassembled WGS sequence"/>
</dbReference>
<evidence type="ECO:0000256" key="1">
    <source>
        <dbReference type="ARBA" id="ARBA00004167"/>
    </source>
</evidence>
<dbReference type="FunFam" id="3.80.10.10:FF:000299">
    <property type="entry name" value="Piriformospora indica-insensitive protein 2"/>
    <property type="match status" value="1"/>
</dbReference>
<evidence type="ECO:0000256" key="9">
    <source>
        <dbReference type="ARBA" id="ARBA00022737"/>
    </source>
</evidence>
<evidence type="ECO:0000256" key="8">
    <source>
        <dbReference type="ARBA" id="ARBA00022729"/>
    </source>
</evidence>
<sequence>MEVARAGRRACLSYQATKSMCVLLLAASLLNTSHTTILTLRGNFLTGSMPPSIGELYNLGILDLSENNISGKIPPTLGNLTNLSILYLFKNNLKGSIPTSLGRLQNIASLVLSFNQLTGSIPVEVVSLSSLTSYLGLSYNFLTGQIPSEVGKLTNLVLLDLSVNQLSGDIPATLGKCVELVQLQLNDNLLQGTIPQSLSGLQAIQELNIARNNLSGPVPKFFADWPNLDYLNLSYNSFEGSVPVTGVFSNASAFSVAGNKVCGGIPSLQLPQCPVKEPGVEKRRPRRVVLIGIVIGSISLFLLLACGLLLFIMRQRKRVPNIPLAEDQHWQVSFEEIQKATDQFSPNNLIGMGSFGSVYRGILSPEYGMDGSVSIQGDLYSYGILLLEMFTGKRPTDVSFQGGQTLQSYVAACYPDKIMEIVDPVLLPLDNGYVSKGDISCDEIDAEKLHKCMVSIFRVGLQCSQESSRARMHIRTALKELETVKDVVLND</sequence>
<protein>
    <recommendedName>
        <fullName evidence="16">LRR receptor-like serine/threonine-protein kinase</fullName>
    </recommendedName>
</protein>
<dbReference type="Pfam" id="PF00560">
    <property type="entry name" value="LRR_1"/>
    <property type="match status" value="1"/>
</dbReference>
<evidence type="ECO:0000313" key="14">
    <source>
        <dbReference type="EMBL" id="CAD6266834.1"/>
    </source>
</evidence>
<dbReference type="InterPro" id="IPR032675">
    <property type="entry name" value="LRR_dom_sf"/>
</dbReference>
<comment type="subcellular location">
    <subcellularLocation>
        <location evidence="2">Cell membrane</location>
    </subcellularLocation>
    <subcellularLocation>
        <location evidence="1">Membrane</location>
        <topology evidence="1">Single-pass membrane protein</topology>
    </subcellularLocation>
</comment>
<keyword evidence="15" id="KW-1185">Reference proteome</keyword>
<dbReference type="InterPro" id="IPR001611">
    <property type="entry name" value="Leu-rich_rpt"/>
</dbReference>
<reference evidence="14" key="1">
    <citation type="submission" date="2020-10" db="EMBL/GenBank/DDBJ databases">
        <authorList>
            <person name="Han B."/>
            <person name="Lu T."/>
            <person name="Zhao Q."/>
            <person name="Huang X."/>
            <person name="Zhao Y."/>
        </authorList>
    </citation>
    <scope>NUCLEOTIDE SEQUENCE</scope>
</reference>
<evidence type="ECO:0000256" key="10">
    <source>
        <dbReference type="ARBA" id="ARBA00022989"/>
    </source>
</evidence>
<dbReference type="Gene3D" id="3.80.10.10">
    <property type="entry name" value="Ribonuclease Inhibitor"/>
    <property type="match status" value="1"/>
</dbReference>
<evidence type="ECO:0008006" key="16">
    <source>
        <dbReference type="Google" id="ProtNLM"/>
    </source>
</evidence>
<proteinExistence type="inferred from homology"/>
<evidence type="ECO:0000256" key="2">
    <source>
        <dbReference type="ARBA" id="ARBA00004236"/>
    </source>
</evidence>
<keyword evidence="4" id="KW-1003">Cell membrane</keyword>
<accession>A0A811RA39</accession>
<keyword evidence="12" id="KW-0325">Glycoprotein</keyword>
<gene>
    <name evidence="14" type="ORF">NCGR_LOCUS50139</name>
</gene>
<evidence type="ECO:0000256" key="4">
    <source>
        <dbReference type="ARBA" id="ARBA00022475"/>
    </source>
</evidence>
<organism evidence="14 15">
    <name type="scientific">Miscanthus lutarioriparius</name>
    <dbReference type="NCBI Taxonomy" id="422564"/>
    <lineage>
        <taxon>Eukaryota</taxon>
        <taxon>Viridiplantae</taxon>
        <taxon>Streptophyta</taxon>
        <taxon>Embryophyta</taxon>
        <taxon>Tracheophyta</taxon>
        <taxon>Spermatophyta</taxon>
        <taxon>Magnoliopsida</taxon>
        <taxon>Liliopsida</taxon>
        <taxon>Poales</taxon>
        <taxon>Poaceae</taxon>
        <taxon>PACMAD clade</taxon>
        <taxon>Panicoideae</taxon>
        <taxon>Andropogonodae</taxon>
        <taxon>Andropogoneae</taxon>
        <taxon>Saccharinae</taxon>
        <taxon>Miscanthus</taxon>
    </lineage>
</organism>
<evidence type="ECO:0000313" key="15">
    <source>
        <dbReference type="Proteomes" id="UP000604825"/>
    </source>
</evidence>
<dbReference type="InterPro" id="IPR051809">
    <property type="entry name" value="Plant_receptor-like_S/T_kinase"/>
</dbReference>
<evidence type="ECO:0000256" key="11">
    <source>
        <dbReference type="ARBA" id="ARBA00023136"/>
    </source>
</evidence>
<comment type="caution">
    <text evidence="14">The sequence shown here is derived from an EMBL/GenBank/DDBJ whole genome shotgun (WGS) entry which is preliminary data.</text>
</comment>
<feature type="transmembrane region" description="Helical" evidence="13">
    <location>
        <begin position="288"/>
        <end position="312"/>
    </location>
</feature>
<keyword evidence="11 13" id="KW-0472">Membrane</keyword>
<dbReference type="Pfam" id="PF13855">
    <property type="entry name" value="LRR_8"/>
    <property type="match status" value="2"/>
</dbReference>
<keyword evidence="7 13" id="KW-0812">Transmembrane</keyword>
<evidence type="ECO:0000256" key="7">
    <source>
        <dbReference type="ARBA" id="ARBA00022692"/>
    </source>
</evidence>
<name>A0A811RA39_9POAL</name>
<dbReference type="Gene3D" id="1.10.510.10">
    <property type="entry name" value="Transferase(Phosphotransferase) domain 1"/>
    <property type="match status" value="1"/>
</dbReference>